<evidence type="ECO:0000313" key="2">
    <source>
        <dbReference type="EMBL" id="SVB39768.1"/>
    </source>
</evidence>
<dbReference type="InterPro" id="IPR006158">
    <property type="entry name" value="Cobalamin-bd"/>
</dbReference>
<sequence>MNRFKGRLLNHLTSVDRTGSVSVIEEALRYNCTPASIYNSVITPVMVDLGELWHGGRITIAHEHHASQIVDGLINMVVQKSQRLSINGLRALVTSPSGENHWIGAKIFANLLFLEGWDVEYIGVDIPAEDLTIYLEEVEVDVVAFSVVLPGNIMSVEDAVSTIESLDNPPFVILGGPAFKGFSGEIGKAVIVDNFATGLTVLQDAMGIGAGNLSLQDTLLGVGGKVLEIRRAKG</sequence>
<dbReference type="GO" id="GO:0046872">
    <property type="term" value="F:metal ion binding"/>
    <property type="evidence" value="ECO:0007669"/>
    <property type="project" value="InterPro"/>
</dbReference>
<dbReference type="Gene3D" id="1.10.1240.10">
    <property type="entry name" value="Methionine synthase domain"/>
    <property type="match status" value="1"/>
</dbReference>
<feature type="domain" description="B12-binding" evidence="1">
    <location>
        <begin position="88"/>
        <end position="216"/>
    </location>
</feature>
<dbReference type="Pfam" id="PF02607">
    <property type="entry name" value="B12-binding_2"/>
    <property type="match status" value="1"/>
</dbReference>
<evidence type="ECO:0000259" key="1">
    <source>
        <dbReference type="PROSITE" id="PS51332"/>
    </source>
</evidence>
<dbReference type="Pfam" id="PF02310">
    <property type="entry name" value="B12-binding"/>
    <property type="match status" value="1"/>
</dbReference>
<feature type="non-terminal residue" evidence="2">
    <location>
        <position position="234"/>
    </location>
</feature>
<dbReference type="GO" id="GO:0031419">
    <property type="term" value="F:cobalamin binding"/>
    <property type="evidence" value="ECO:0007669"/>
    <property type="project" value="InterPro"/>
</dbReference>
<dbReference type="AlphaFoldDB" id="A0A382DN02"/>
<dbReference type="SUPFAM" id="SSF52242">
    <property type="entry name" value="Cobalamin (vitamin B12)-binding domain"/>
    <property type="match status" value="1"/>
</dbReference>
<proteinExistence type="predicted"/>
<dbReference type="InterPro" id="IPR003759">
    <property type="entry name" value="Cbl-bd_cap"/>
</dbReference>
<name>A0A382DN02_9ZZZZ</name>
<dbReference type="CDD" id="cd02065">
    <property type="entry name" value="B12-binding_like"/>
    <property type="match status" value="1"/>
</dbReference>
<reference evidence="2" key="1">
    <citation type="submission" date="2018-05" db="EMBL/GenBank/DDBJ databases">
        <authorList>
            <person name="Lanie J.A."/>
            <person name="Ng W.-L."/>
            <person name="Kazmierczak K.M."/>
            <person name="Andrzejewski T.M."/>
            <person name="Davidsen T.M."/>
            <person name="Wayne K.J."/>
            <person name="Tettelin H."/>
            <person name="Glass J.I."/>
            <person name="Rusch D."/>
            <person name="Podicherti R."/>
            <person name="Tsui H.-C.T."/>
            <person name="Winkler M.E."/>
        </authorList>
    </citation>
    <scope>NUCLEOTIDE SEQUENCE</scope>
</reference>
<dbReference type="InterPro" id="IPR036594">
    <property type="entry name" value="Meth_synthase_dom"/>
</dbReference>
<dbReference type="PROSITE" id="PS51332">
    <property type="entry name" value="B12_BINDING"/>
    <property type="match status" value="1"/>
</dbReference>
<accession>A0A382DN02</accession>
<dbReference type="InterPro" id="IPR036724">
    <property type="entry name" value="Cobalamin-bd_sf"/>
</dbReference>
<dbReference type="Gene3D" id="3.40.50.280">
    <property type="entry name" value="Cobalamin-binding domain"/>
    <property type="match status" value="1"/>
</dbReference>
<protein>
    <recommendedName>
        <fullName evidence="1">B12-binding domain-containing protein</fullName>
    </recommendedName>
</protein>
<gene>
    <name evidence="2" type="ORF">METZ01_LOCUS192622</name>
</gene>
<organism evidence="2">
    <name type="scientific">marine metagenome</name>
    <dbReference type="NCBI Taxonomy" id="408172"/>
    <lineage>
        <taxon>unclassified sequences</taxon>
        <taxon>metagenomes</taxon>
        <taxon>ecological metagenomes</taxon>
    </lineage>
</organism>
<dbReference type="EMBL" id="UINC01040215">
    <property type="protein sequence ID" value="SVB39768.1"/>
    <property type="molecule type" value="Genomic_DNA"/>
</dbReference>